<keyword evidence="3" id="KW-0175">Coiled coil</keyword>
<keyword evidence="4 6" id="KW-0472">Membrane</keyword>
<dbReference type="InterPro" id="IPR012919">
    <property type="entry name" value="SUN_dom"/>
</dbReference>
<reference evidence="9" key="1">
    <citation type="submission" date="2025-08" db="UniProtKB">
        <authorList>
            <consortium name="RefSeq"/>
        </authorList>
    </citation>
    <scope>IDENTIFICATION</scope>
    <source>
        <tissue evidence="9">Blood</tissue>
    </source>
</reference>
<keyword evidence="8" id="KW-1185">Reference proteome</keyword>
<dbReference type="AlphaFoldDB" id="A0AA97L6I1"/>
<dbReference type="FunFam" id="2.60.120.260:FF:000009">
    <property type="entry name" value="SUN domain-containing protein 1 isoform X1"/>
    <property type="match status" value="1"/>
</dbReference>
<dbReference type="PANTHER" id="PTHR12911">
    <property type="entry name" value="SAD1/UNC-84-LIKE PROTEIN-RELATED"/>
    <property type="match status" value="1"/>
</dbReference>
<evidence type="ECO:0000313" key="8">
    <source>
        <dbReference type="Proteomes" id="UP001190640"/>
    </source>
</evidence>
<keyword evidence="1 6" id="KW-0812">Transmembrane</keyword>
<sequence>METRVWEEDRNQQAVQYKSIAALYNVYVLWRQMFVIARMKEKARKRRVLLNSGSRDGFSLTGDTLVRGPVMFTREVIARESSSTTTMSSASNTNQGAHDSVLGALCNVPCLIAVAFICLPGYLLRAYVCAKDQITMENFIKALKFFSVATPIFCVAVYCSCVCKRSSDGLSSQELTQRYQTELKSMWQSHLLLKEQVHEIEGLKMETDRLRDQIAGINKGVLRSVKEILEEHNIPGEKKEEVLEMINLAIKKMYEDHVQMADWAQKTLGATIDKDRTSKSYEPESMRDCWFRSWLFSSAKPPDTVLEPDVYPGNCWAFQGSEGQVVIKLPEKIHPTAVTIQHISKAISPSGSSTSALKDFGVSGLGDETDEETLLGTFMYDIDKETIQTFQLKSQHSKPFLYIKFKVQSNWGNLEFTCIYRLRVHGTMAKDEDSG</sequence>
<organism evidence="8 9">
    <name type="scientific">Eublepharis macularius</name>
    <name type="common">Leopard gecko</name>
    <name type="synonym">Cyrtodactylus macularius</name>
    <dbReference type="NCBI Taxonomy" id="481883"/>
    <lineage>
        <taxon>Eukaryota</taxon>
        <taxon>Metazoa</taxon>
        <taxon>Chordata</taxon>
        <taxon>Craniata</taxon>
        <taxon>Vertebrata</taxon>
        <taxon>Euteleostomi</taxon>
        <taxon>Lepidosauria</taxon>
        <taxon>Squamata</taxon>
        <taxon>Bifurcata</taxon>
        <taxon>Gekkota</taxon>
        <taxon>Eublepharidae</taxon>
        <taxon>Eublepharinae</taxon>
        <taxon>Eublepharis</taxon>
    </lineage>
</organism>
<dbReference type="KEGG" id="emc:129335166"/>
<feature type="transmembrane region" description="Helical" evidence="6">
    <location>
        <begin position="20"/>
        <end position="37"/>
    </location>
</feature>
<name>A0AA97L6I1_EUBMA</name>
<evidence type="ECO:0000256" key="5">
    <source>
        <dbReference type="ARBA" id="ARBA00037816"/>
    </source>
</evidence>
<dbReference type="InterPro" id="IPR045119">
    <property type="entry name" value="SUN1-5"/>
</dbReference>
<dbReference type="GO" id="GO:0005637">
    <property type="term" value="C:nuclear inner membrane"/>
    <property type="evidence" value="ECO:0007669"/>
    <property type="project" value="UniProtKB-SubCell"/>
</dbReference>
<gene>
    <name evidence="9" type="primary">LOC129335166</name>
</gene>
<dbReference type="PANTHER" id="PTHR12911:SF24">
    <property type="entry name" value="SUN DOMAIN-CONTAINING PROTEIN 3"/>
    <property type="match status" value="1"/>
</dbReference>
<evidence type="ECO:0000256" key="3">
    <source>
        <dbReference type="ARBA" id="ARBA00023054"/>
    </source>
</evidence>
<dbReference type="Gene3D" id="2.60.120.260">
    <property type="entry name" value="Galactose-binding domain-like"/>
    <property type="match status" value="1"/>
</dbReference>
<feature type="transmembrane region" description="Helical" evidence="6">
    <location>
        <begin position="101"/>
        <end position="123"/>
    </location>
</feature>
<proteinExistence type="predicted"/>
<dbReference type="Pfam" id="PF07738">
    <property type="entry name" value="Sad1_UNC"/>
    <property type="match status" value="1"/>
</dbReference>
<evidence type="ECO:0000256" key="2">
    <source>
        <dbReference type="ARBA" id="ARBA00022989"/>
    </source>
</evidence>
<accession>A0AA97L6I1</accession>
<evidence type="ECO:0000256" key="1">
    <source>
        <dbReference type="ARBA" id="ARBA00022692"/>
    </source>
</evidence>
<evidence type="ECO:0000256" key="4">
    <source>
        <dbReference type="ARBA" id="ARBA00023136"/>
    </source>
</evidence>
<comment type="subcellular location">
    <subcellularLocation>
        <location evidence="5">Nucleus inner membrane</location>
        <topology evidence="5">Single-pass type II membrane protein</topology>
    </subcellularLocation>
</comment>
<dbReference type="PROSITE" id="PS51469">
    <property type="entry name" value="SUN"/>
    <property type="match status" value="1"/>
</dbReference>
<keyword evidence="2 6" id="KW-1133">Transmembrane helix</keyword>
<evidence type="ECO:0000256" key="6">
    <source>
        <dbReference type="SAM" id="Phobius"/>
    </source>
</evidence>
<dbReference type="GO" id="GO:0043495">
    <property type="term" value="F:protein-membrane adaptor activity"/>
    <property type="evidence" value="ECO:0007669"/>
    <property type="project" value="TreeGrafter"/>
</dbReference>
<evidence type="ECO:0000313" key="9">
    <source>
        <dbReference type="RefSeq" id="XP_054843586.1"/>
    </source>
</evidence>
<feature type="domain" description="SUN" evidence="7">
    <location>
        <begin position="269"/>
        <end position="429"/>
    </location>
</feature>
<dbReference type="Proteomes" id="UP001190640">
    <property type="component" value="Chromosome 8"/>
</dbReference>
<protein>
    <submittedName>
        <fullName evidence="9">SUN domain-containing protein 3-like</fullName>
    </submittedName>
</protein>
<dbReference type="RefSeq" id="XP_054843586.1">
    <property type="nucleotide sequence ID" value="XM_054987611.1"/>
</dbReference>
<dbReference type="GO" id="GO:0034993">
    <property type="term" value="C:meiotic nuclear membrane microtubule tethering complex"/>
    <property type="evidence" value="ECO:0007669"/>
    <property type="project" value="TreeGrafter"/>
</dbReference>
<evidence type="ECO:0000259" key="7">
    <source>
        <dbReference type="PROSITE" id="PS51469"/>
    </source>
</evidence>
<dbReference type="GeneID" id="129335166"/>